<dbReference type="CDD" id="cd05369">
    <property type="entry name" value="TER_DECR_SDR_a"/>
    <property type="match status" value="1"/>
</dbReference>
<keyword evidence="1" id="KW-0521">NADP</keyword>
<dbReference type="InterPro" id="IPR002347">
    <property type="entry name" value="SDR_fam"/>
</dbReference>
<evidence type="ECO:0000256" key="5">
    <source>
        <dbReference type="ARBA" id="ARBA00048340"/>
    </source>
</evidence>
<evidence type="ECO:0000313" key="6">
    <source>
        <dbReference type="EMBL" id="KAH8702405.1"/>
    </source>
</evidence>
<accession>A0AAD4L210</accession>
<dbReference type="GO" id="GO:0008670">
    <property type="term" value="F:2,4-dienoyl-CoA reductase (NADPH) activity"/>
    <property type="evidence" value="ECO:0007669"/>
    <property type="project" value="InterPro"/>
</dbReference>
<dbReference type="InterPro" id="IPR036291">
    <property type="entry name" value="NAD(P)-bd_dom_sf"/>
</dbReference>
<dbReference type="Gene3D" id="3.40.50.720">
    <property type="entry name" value="NAD(P)-binding Rossmann-like Domain"/>
    <property type="match status" value="1"/>
</dbReference>
<evidence type="ECO:0000256" key="2">
    <source>
        <dbReference type="ARBA" id="ARBA00023002"/>
    </source>
</evidence>
<evidence type="ECO:0000256" key="3">
    <source>
        <dbReference type="ARBA" id="ARBA00026117"/>
    </source>
</evidence>
<dbReference type="SUPFAM" id="SSF51735">
    <property type="entry name" value="NAD(P)-binding Rossmann-fold domains"/>
    <property type="match status" value="1"/>
</dbReference>
<comment type="catalytic activity">
    <reaction evidence="5">
        <text>a (2E,4Z)-dienoyl-CoA + NADPH + H(+) = a 4,5-saturated-(3E)-enoyl-CoA + NADP(+)</text>
        <dbReference type="Rhea" id="RHEA:61892"/>
        <dbReference type="ChEBI" id="CHEBI:15378"/>
        <dbReference type="ChEBI" id="CHEBI:57783"/>
        <dbReference type="ChEBI" id="CHEBI:58349"/>
        <dbReference type="ChEBI" id="CHEBI:85099"/>
        <dbReference type="ChEBI" id="CHEBI:85493"/>
        <dbReference type="EC" id="1.3.1.124"/>
    </reaction>
</comment>
<keyword evidence="7" id="KW-1185">Reference proteome</keyword>
<organism evidence="6 7">
    <name type="scientific">Talaromyces proteolyticus</name>
    <dbReference type="NCBI Taxonomy" id="1131652"/>
    <lineage>
        <taxon>Eukaryota</taxon>
        <taxon>Fungi</taxon>
        <taxon>Dikarya</taxon>
        <taxon>Ascomycota</taxon>
        <taxon>Pezizomycotina</taxon>
        <taxon>Eurotiomycetes</taxon>
        <taxon>Eurotiomycetidae</taxon>
        <taxon>Eurotiales</taxon>
        <taxon>Trichocomaceae</taxon>
        <taxon>Talaromyces</taxon>
        <taxon>Talaromyces sect. Bacilispori</taxon>
    </lineage>
</organism>
<dbReference type="InterPro" id="IPR045017">
    <property type="entry name" value="DECR2-like"/>
</dbReference>
<dbReference type="PRINTS" id="PR00081">
    <property type="entry name" value="GDHRDH"/>
</dbReference>
<reference evidence="6" key="1">
    <citation type="submission" date="2021-12" db="EMBL/GenBank/DDBJ databases">
        <title>Convergent genome expansion in fungi linked to evolution of root-endophyte symbiosis.</title>
        <authorList>
            <consortium name="DOE Joint Genome Institute"/>
            <person name="Ke Y.-H."/>
            <person name="Bonito G."/>
            <person name="Liao H.-L."/>
            <person name="Looney B."/>
            <person name="Rojas-Flechas A."/>
            <person name="Nash J."/>
            <person name="Hameed K."/>
            <person name="Schadt C."/>
            <person name="Martin F."/>
            <person name="Crous P.W."/>
            <person name="Miettinen O."/>
            <person name="Magnuson J.K."/>
            <person name="Labbe J."/>
            <person name="Jacobson D."/>
            <person name="Doktycz M.J."/>
            <person name="Veneault-Fourrey C."/>
            <person name="Kuo A."/>
            <person name="Mondo S."/>
            <person name="Calhoun S."/>
            <person name="Riley R."/>
            <person name="Ohm R."/>
            <person name="LaButti K."/>
            <person name="Andreopoulos B."/>
            <person name="Pangilinan J."/>
            <person name="Nolan M."/>
            <person name="Tritt A."/>
            <person name="Clum A."/>
            <person name="Lipzen A."/>
            <person name="Daum C."/>
            <person name="Barry K."/>
            <person name="Grigoriev I.V."/>
            <person name="Vilgalys R."/>
        </authorList>
    </citation>
    <scope>NUCLEOTIDE SEQUENCE</scope>
    <source>
        <strain evidence="6">PMI_201</strain>
    </source>
</reference>
<name>A0AAD4L210_9EURO</name>
<comment type="catalytic activity">
    <reaction evidence="4">
        <text>a (2E,4E)-dienoyl-CoA + NADPH + H(+) = a 4,5-saturated-(3E)-enoyl-CoA + NADP(+)</text>
        <dbReference type="Rhea" id="RHEA:45912"/>
        <dbReference type="ChEBI" id="CHEBI:15378"/>
        <dbReference type="ChEBI" id="CHEBI:57783"/>
        <dbReference type="ChEBI" id="CHEBI:58349"/>
        <dbReference type="ChEBI" id="CHEBI:85101"/>
        <dbReference type="ChEBI" id="CHEBI:85493"/>
        <dbReference type="EC" id="1.3.1.124"/>
    </reaction>
</comment>
<dbReference type="EC" id="1.3.1.124" evidence="3"/>
<evidence type="ECO:0000256" key="4">
    <source>
        <dbReference type="ARBA" id="ARBA00048009"/>
    </source>
</evidence>
<dbReference type="GO" id="GO:0005777">
    <property type="term" value="C:peroxisome"/>
    <property type="evidence" value="ECO:0007669"/>
    <property type="project" value="TreeGrafter"/>
</dbReference>
<dbReference type="AlphaFoldDB" id="A0AAD4L210"/>
<dbReference type="GeneID" id="70250293"/>
<dbReference type="RefSeq" id="XP_046075781.1">
    <property type="nucleotide sequence ID" value="XM_046220006.1"/>
</dbReference>
<protein>
    <recommendedName>
        <fullName evidence="3">2,4-dienoyl-CoA reductase [(3E)-enoyl-CoA-producing]</fullName>
        <ecNumber evidence="3">1.3.1.124</ecNumber>
    </recommendedName>
</protein>
<dbReference type="PANTHER" id="PTHR43296">
    <property type="entry name" value="PEROXISOMAL 2,4-DIENOYL-COA REDUCTASE"/>
    <property type="match status" value="1"/>
</dbReference>
<gene>
    <name evidence="6" type="ORF">BGW36DRAFT_424681</name>
</gene>
<dbReference type="Pfam" id="PF13561">
    <property type="entry name" value="adh_short_C2"/>
    <property type="match status" value="1"/>
</dbReference>
<proteinExistence type="predicted"/>
<evidence type="ECO:0000256" key="1">
    <source>
        <dbReference type="ARBA" id="ARBA00022857"/>
    </source>
</evidence>
<keyword evidence="2" id="KW-0560">Oxidoreductase</keyword>
<evidence type="ECO:0000313" key="7">
    <source>
        <dbReference type="Proteomes" id="UP001201262"/>
    </source>
</evidence>
<dbReference type="GO" id="GO:0009062">
    <property type="term" value="P:fatty acid catabolic process"/>
    <property type="evidence" value="ECO:0007669"/>
    <property type="project" value="InterPro"/>
</dbReference>
<comment type="caution">
    <text evidence="6">The sequence shown here is derived from an EMBL/GenBank/DDBJ whole genome shotgun (WGS) entry which is preliminary data.</text>
</comment>
<sequence>MHANKVVFCTGGGGTICSAQVQALVSLGANACIVGRNEEKTNNVAEKIASTRNGSHVLGIGNIDVRKLDSLQAAVRQCIQTLEHINYVIYGAAGNFLAPIDKLSANAFKSVVDIDLLGSYHTLKATIPHLLESAARNTNPGRTIGGRIIFISATFHFTGVPFQAHVASAKAGVDALSASVALEYGPHGVTSNVISPGCIQGTEGMERLSSKEMRESGSAGRDVPLGRYGLVKEVSDATVYLFSETGNYVNGHVLVIDGGAWRLPGLDDISKGFTYPDIVLQGADLQGDIKTGRRSTSNI</sequence>
<dbReference type="EMBL" id="JAJTJA010000003">
    <property type="protein sequence ID" value="KAH8702405.1"/>
    <property type="molecule type" value="Genomic_DNA"/>
</dbReference>
<dbReference type="Proteomes" id="UP001201262">
    <property type="component" value="Unassembled WGS sequence"/>
</dbReference>
<dbReference type="PANTHER" id="PTHR43296:SF2">
    <property type="entry name" value="PEROXISOMAL 2,4-DIENOYL-COA REDUCTASE [(3E)-ENOYL-COA-PRODUCING]"/>
    <property type="match status" value="1"/>
</dbReference>